<dbReference type="InterPro" id="IPR009057">
    <property type="entry name" value="Homeodomain-like_sf"/>
</dbReference>
<dbReference type="PRINTS" id="PR00455">
    <property type="entry name" value="HTHTETR"/>
</dbReference>
<evidence type="ECO:0000256" key="2">
    <source>
        <dbReference type="PROSITE-ProRule" id="PRU00335"/>
    </source>
</evidence>
<dbReference type="InterPro" id="IPR001647">
    <property type="entry name" value="HTH_TetR"/>
</dbReference>
<feature type="DNA-binding region" description="H-T-H motif" evidence="2">
    <location>
        <begin position="43"/>
        <end position="62"/>
    </location>
</feature>
<organism evidence="4 5">
    <name type="scientific">Gemmatimonas phototrophica</name>
    <dbReference type="NCBI Taxonomy" id="1379270"/>
    <lineage>
        <taxon>Bacteria</taxon>
        <taxon>Pseudomonadati</taxon>
        <taxon>Gemmatimonadota</taxon>
        <taxon>Gemmatimonadia</taxon>
        <taxon>Gemmatimonadales</taxon>
        <taxon>Gemmatimonadaceae</taxon>
        <taxon>Gemmatimonas</taxon>
    </lineage>
</organism>
<evidence type="ECO:0000313" key="5">
    <source>
        <dbReference type="Proteomes" id="UP000076404"/>
    </source>
</evidence>
<keyword evidence="1 2" id="KW-0238">DNA-binding</keyword>
<dbReference type="AlphaFoldDB" id="A0A143BMZ2"/>
<reference evidence="4 5" key="1">
    <citation type="journal article" date="2014" name="Proc. Natl. Acad. Sci. U.S.A.">
        <title>Functional type 2 photosynthetic reaction centers found in the rare bacterial phylum Gemmatimonadetes.</title>
        <authorList>
            <person name="Zeng Y."/>
            <person name="Feng F."/>
            <person name="Medova H."/>
            <person name="Dean J."/>
            <person name="Koblizek M."/>
        </authorList>
    </citation>
    <scope>NUCLEOTIDE SEQUENCE [LARGE SCALE GENOMIC DNA]</scope>
    <source>
        <strain evidence="4 5">AP64</strain>
    </source>
</reference>
<dbReference type="eggNOG" id="COG1309">
    <property type="taxonomic scope" value="Bacteria"/>
</dbReference>
<dbReference type="GO" id="GO:0003677">
    <property type="term" value="F:DNA binding"/>
    <property type="evidence" value="ECO:0007669"/>
    <property type="project" value="UniProtKB-UniRule"/>
</dbReference>
<dbReference type="RefSeq" id="WP_026848285.1">
    <property type="nucleotide sequence ID" value="NZ_CP011454.1"/>
</dbReference>
<dbReference type="InterPro" id="IPR050624">
    <property type="entry name" value="HTH-type_Tx_Regulator"/>
</dbReference>
<dbReference type="Gene3D" id="1.10.357.10">
    <property type="entry name" value="Tetracycline Repressor, domain 2"/>
    <property type="match status" value="1"/>
</dbReference>
<gene>
    <name evidence="4" type="ORF">GEMMAAP_16705</name>
</gene>
<accession>A0A143BMZ2</accession>
<feature type="domain" description="HTH tetR-type" evidence="3">
    <location>
        <begin position="20"/>
        <end position="80"/>
    </location>
</feature>
<dbReference type="PROSITE" id="PS50977">
    <property type="entry name" value="HTH_TETR_2"/>
    <property type="match status" value="1"/>
</dbReference>
<proteinExistence type="predicted"/>
<evidence type="ECO:0000256" key="1">
    <source>
        <dbReference type="ARBA" id="ARBA00023125"/>
    </source>
</evidence>
<dbReference type="OrthoDB" id="9810250at2"/>
<dbReference type="PANTHER" id="PTHR43479:SF7">
    <property type="entry name" value="TETR-FAMILY TRANSCRIPTIONAL REGULATOR"/>
    <property type="match status" value="1"/>
</dbReference>
<evidence type="ECO:0000313" key="4">
    <source>
        <dbReference type="EMBL" id="AMW05983.1"/>
    </source>
</evidence>
<dbReference type="SUPFAM" id="SSF46689">
    <property type="entry name" value="Homeodomain-like"/>
    <property type="match status" value="1"/>
</dbReference>
<dbReference type="Proteomes" id="UP000076404">
    <property type="component" value="Chromosome"/>
</dbReference>
<dbReference type="Pfam" id="PF00440">
    <property type="entry name" value="TetR_N"/>
    <property type="match status" value="1"/>
</dbReference>
<name>A0A143BMZ2_9BACT</name>
<sequence length="200" mass="22492">MSNKPRSAVQQPGDDDARVERSLRALRVAIAELLTERAFSDITVQQIIDRAGVARATFYAHFRNKDDVLYSSYERMFQGMEAHLDRAPSRPPRLAPMAELLTHLGESGTVFASLKASDRLEPIWSLGTDFLADMIERRMNRFGGMPVMDPRLAARMLAGACIEMTKWWLEHPGQLTAQEMDANFHTMARRVCSAPGVVRS</sequence>
<evidence type="ECO:0000259" key="3">
    <source>
        <dbReference type="PROSITE" id="PS50977"/>
    </source>
</evidence>
<reference evidence="4 5" key="2">
    <citation type="journal article" date="2016" name="Environ. Microbiol. Rep.">
        <title>Metagenomic evidence for the presence of phototrophic Gemmatimonadetes bacteria in diverse environments.</title>
        <authorList>
            <person name="Zeng Y."/>
            <person name="Baumbach J."/>
            <person name="Barbosa E.G."/>
            <person name="Azevedo V."/>
            <person name="Zhang C."/>
            <person name="Koblizek M."/>
        </authorList>
    </citation>
    <scope>NUCLEOTIDE SEQUENCE [LARGE SCALE GENOMIC DNA]</scope>
    <source>
        <strain evidence="4 5">AP64</strain>
    </source>
</reference>
<protein>
    <recommendedName>
        <fullName evidence="3">HTH tetR-type domain-containing protein</fullName>
    </recommendedName>
</protein>
<keyword evidence="5" id="KW-1185">Reference proteome</keyword>
<dbReference type="EMBL" id="CP011454">
    <property type="protein sequence ID" value="AMW05983.1"/>
    <property type="molecule type" value="Genomic_DNA"/>
</dbReference>
<dbReference type="PANTHER" id="PTHR43479">
    <property type="entry name" value="ACREF/ENVCD OPERON REPRESSOR-RELATED"/>
    <property type="match status" value="1"/>
</dbReference>
<dbReference type="KEGG" id="gph:GEMMAAP_16705"/>
<dbReference type="STRING" id="1379270.GEMMAAP_16705"/>